<dbReference type="RefSeq" id="WP_073306952.1">
    <property type="nucleotide sequence ID" value="NZ_FQWV01000001.1"/>
</dbReference>
<gene>
    <name evidence="2" type="ORF">SAMN05443636_0681</name>
</gene>
<dbReference type="OrthoDB" id="342743at2157"/>
<dbReference type="AlphaFoldDB" id="A0A1M5KXK9"/>
<keyword evidence="1" id="KW-1133">Transmembrane helix</keyword>
<proteinExistence type="predicted"/>
<evidence type="ECO:0000313" key="2">
    <source>
        <dbReference type="EMBL" id="SHG57410.1"/>
    </source>
</evidence>
<evidence type="ECO:0000256" key="1">
    <source>
        <dbReference type="SAM" id="Phobius"/>
    </source>
</evidence>
<protein>
    <submittedName>
        <fullName evidence="2">Uncharacterized protein</fullName>
    </submittedName>
</protein>
<evidence type="ECO:0000313" key="3">
    <source>
        <dbReference type="Proteomes" id="UP000184357"/>
    </source>
</evidence>
<organism evidence="2 3">
    <name type="scientific">Halobaculum gomorrense</name>
    <dbReference type="NCBI Taxonomy" id="43928"/>
    <lineage>
        <taxon>Archaea</taxon>
        <taxon>Methanobacteriati</taxon>
        <taxon>Methanobacteriota</taxon>
        <taxon>Stenosarchaea group</taxon>
        <taxon>Halobacteria</taxon>
        <taxon>Halobacteriales</taxon>
        <taxon>Haloferacaceae</taxon>
        <taxon>Halobaculum</taxon>
    </lineage>
</organism>
<dbReference type="STRING" id="43928.SAMN05443636_0681"/>
<dbReference type="Proteomes" id="UP000184357">
    <property type="component" value="Unassembled WGS sequence"/>
</dbReference>
<reference evidence="2 3" key="1">
    <citation type="submission" date="2016-11" db="EMBL/GenBank/DDBJ databases">
        <authorList>
            <person name="Jaros S."/>
            <person name="Januszkiewicz K."/>
            <person name="Wedrychowicz H."/>
        </authorList>
    </citation>
    <scope>NUCLEOTIDE SEQUENCE [LARGE SCALE GENOMIC DNA]</scope>
    <source>
        <strain evidence="2 3">DSM 9297</strain>
    </source>
</reference>
<sequence>MVPLPLFGALPGGVELLIIGFIFLLIFSLLLPVGMAYWVYQDAKGQRGTDEALWALATVLAGLFVSVFGAGAVVLLYLLIERE</sequence>
<name>A0A1M5KXK9_9EURY</name>
<feature type="transmembrane region" description="Helical" evidence="1">
    <location>
        <begin position="16"/>
        <end position="40"/>
    </location>
</feature>
<accession>A0A1M5KXK9</accession>
<keyword evidence="1" id="KW-0472">Membrane</keyword>
<keyword evidence="1" id="KW-0812">Transmembrane</keyword>
<keyword evidence="3" id="KW-1185">Reference proteome</keyword>
<feature type="transmembrane region" description="Helical" evidence="1">
    <location>
        <begin position="52"/>
        <end position="80"/>
    </location>
</feature>
<dbReference type="EMBL" id="FQWV01000001">
    <property type="protein sequence ID" value="SHG57410.1"/>
    <property type="molecule type" value="Genomic_DNA"/>
</dbReference>